<keyword evidence="5 6" id="KW-0472">Membrane</keyword>
<dbReference type="SUPFAM" id="SSF103481">
    <property type="entry name" value="Multidrug resistance efflux transporter EmrE"/>
    <property type="match status" value="2"/>
</dbReference>
<keyword evidence="3 6" id="KW-0812">Transmembrane</keyword>
<feature type="transmembrane region" description="Helical" evidence="6">
    <location>
        <begin position="149"/>
        <end position="168"/>
    </location>
</feature>
<organism evidence="8 9">
    <name type="scientific">candidate division CPR2 bacterium GW2011_GWC2_39_10</name>
    <dbReference type="NCBI Taxonomy" id="1618345"/>
    <lineage>
        <taxon>Bacteria</taxon>
        <taxon>Bacteria division CPR2</taxon>
    </lineage>
</organism>
<dbReference type="InterPro" id="IPR000620">
    <property type="entry name" value="EamA_dom"/>
</dbReference>
<sequence length="282" mass="31571">MNWIFFILIGVSASTAITIWHRLALKDKDSDPIAYSIVFQFTAGFIILIYALISGFDASELKNYLPNILLMVVSYYLFNYFRLNSLKKIEASKFTILFQTGILWTVLGAIIFLNETVTFEQFAGIILIILSVIIVTAKGFKFNFKIEEIFALAAAPIASIAFLNDVYILRKFDIPTYSALTFLFPALFMAAVNPKKIAATKTYLKGKRFLNILIVSMLTSIAILCYYAALTLGAKASQISPLTQVATILTVIFAFIFLKERDDLVKKLIAVFLGFIGVLLLK</sequence>
<dbReference type="PANTHER" id="PTHR32322:SF2">
    <property type="entry name" value="EAMA DOMAIN-CONTAINING PROTEIN"/>
    <property type="match status" value="1"/>
</dbReference>
<evidence type="ECO:0000256" key="1">
    <source>
        <dbReference type="ARBA" id="ARBA00004141"/>
    </source>
</evidence>
<comment type="subcellular location">
    <subcellularLocation>
        <location evidence="1">Membrane</location>
        <topology evidence="1">Multi-pass membrane protein</topology>
    </subcellularLocation>
</comment>
<feature type="domain" description="EamA" evidence="7">
    <location>
        <begin position="148"/>
        <end position="281"/>
    </location>
</feature>
<feature type="transmembrane region" description="Helical" evidence="6">
    <location>
        <begin position="239"/>
        <end position="257"/>
    </location>
</feature>
<dbReference type="STRING" id="1618345.UT18_C0017G0021"/>
<evidence type="ECO:0000256" key="5">
    <source>
        <dbReference type="ARBA" id="ARBA00023136"/>
    </source>
</evidence>
<evidence type="ECO:0000256" key="4">
    <source>
        <dbReference type="ARBA" id="ARBA00022989"/>
    </source>
</evidence>
<reference evidence="8 9" key="1">
    <citation type="journal article" date="2015" name="Nature">
        <title>rRNA introns, odd ribosomes, and small enigmatic genomes across a large radiation of phyla.</title>
        <authorList>
            <person name="Brown C.T."/>
            <person name="Hug L.A."/>
            <person name="Thomas B.C."/>
            <person name="Sharon I."/>
            <person name="Castelle C.J."/>
            <person name="Singh A."/>
            <person name="Wilkins M.J."/>
            <person name="Williams K.H."/>
            <person name="Banfield J.F."/>
        </authorList>
    </citation>
    <scope>NUCLEOTIDE SEQUENCE [LARGE SCALE GENOMIC DNA]</scope>
</reference>
<accession>A0A0G0PWG6</accession>
<feature type="transmembrane region" description="Helical" evidence="6">
    <location>
        <begin position="64"/>
        <end position="82"/>
    </location>
</feature>
<keyword evidence="4 6" id="KW-1133">Transmembrane helix</keyword>
<feature type="transmembrane region" description="Helical" evidence="6">
    <location>
        <begin position="6"/>
        <end position="25"/>
    </location>
</feature>
<dbReference type="InterPro" id="IPR037185">
    <property type="entry name" value="EmrE-like"/>
</dbReference>
<evidence type="ECO:0000313" key="8">
    <source>
        <dbReference type="EMBL" id="KKQ93651.1"/>
    </source>
</evidence>
<comment type="similarity">
    <text evidence="2">Belongs to the EamA transporter family.</text>
</comment>
<feature type="transmembrane region" description="Helical" evidence="6">
    <location>
        <begin position="212"/>
        <end position="233"/>
    </location>
</feature>
<dbReference type="Gene3D" id="1.10.3730.20">
    <property type="match status" value="1"/>
</dbReference>
<evidence type="ECO:0000256" key="2">
    <source>
        <dbReference type="ARBA" id="ARBA00007362"/>
    </source>
</evidence>
<dbReference type="Proteomes" id="UP000034207">
    <property type="component" value="Unassembled WGS sequence"/>
</dbReference>
<feature type="transmembrane region" description="Helical" evidence="6">
    <location>
        <begin position="264"/>
        <end position="281"/>
    </location>
</feature>
<gene>
    <name evidence="8" type="ORF">UT18_C0017G0021</name>
</gene>
<feature type="domain" description="EamA" evidence="7">
    <location>
        <begin position="2"/>
        <end position="136"/>
    </location>
</feature>
<protein>
    <recommendedName>
        <fullName evidence="7">EamA domain-containing protein</fullName>
    </recommendedName>
</protein>
<evidence type="ECO:0000256" key="3">
    <source>
        <dbReference type="ARBA" id="ARBA00022692"/>
    </source>
</evidence>
<feature type="transmembrane region" description="Helical" evidence="6">
    <location>
        <begin position="119"/>
        <end position="137"/>
    </location>
</feature>
<name>A0A0G0PWG6_UNCC2</name>
<dbReference type="PANTHER" id="PTHR32322">
    <property type="entry name" value="INNER MEMBRANE TRANSPORTER"/>
    <property type="match status" value="1"/>
</dbReference>
<feature type="transmembrane region" description="Helical" evidence="6">
    <location>
        <begin position="32"/>
        <end position="52"/>
    </location>
</feature>
<dbReference type="Pfam" id="PF00892">
    <property type="entry name" value="EamA"/>
    <property type="match status" value="2"/>
</dbReference>
<comment type="caution">
    <text evidence="8">The sequence shown here is derived from an EMBL/GenBank/DDBJ whole genome shotgun (WGS) entry which is preliminary data.</text>
</comment>
<dbReference type="InterPro" id="IPR050638">
    <property type="entry name" value="AA-Vitamin_Transporters"/>
</dbReference>
<evidence type="ECO:0000256" key="6">
    <source>
        <dbReference type="SAM" id="Phobius"/>
    </source>
</evidence>
<dbReference type="AlphaFoldDB" id="A0A0G0PWG6"/>
<evidence type="ECO:0000313" key="9">
    <source>
        <dbReference type="Proteomes" id="UP000034207"/>
    </source>
</evidence>
<feature type="transmembrane region" description="Helical" evidence="6">
    <location>
        <begin position="174"/>
        <end position="192"/>
    </location>
</feature>
<evidence type="ECO:0000259" key="7">
    <source>
        <dbReference type="Pfam" id="PF00892"/>
    </source>
</evidence>
<dbReference type="GO" id="GO:0016020">
    <property type="term" value="C:membrane"/>
    <property type="evidence" value="ECO:0007669"/>
    <property type="project" value="UniProtKB-SubCell"/>
</dbReference>
<proteinExistence type="inferred from homology"/>
<feature type="transmembrane region" description="Helical" evidence="6">
    <location>
        <begin position="94"/>
        <end position="113"/>
    </location>
</feature>
<dbReference type="EMBL" id="LBVV01000017">
    <property type="protein sequence ID" value="KKQ93651.1"/>
    <property type="molecule type" value="Genomic_DNA"/>
</dbReference>